<feature type="domain" description="PBP" evidence="1">
    <location>
        <begin position="141"/>
        <end position="326"/>
    </location>
</feature>
<dbReference type="SUPFAM" id="SSF53850">
    <property type="entry name" value="Periplasmic binding protein-like II"/>
    <property type="match status" value="1"/>
</dbReference>
<dbReference type="RefSeq" id="WP_345370405.1">
    <property type="nucleotide sequence ID" value="NZ_BAABKD010000009.1"/>
</dbReference>
<evidence type="ECO:0000259" key="1">
    <source>
        <dbReference type="Pfam" id="PF12727"/>
    </source>
</evidence>
<evidence type="ECO:0000313" key="3">
    <source>
        <dbReference type="Proteomes" id="UP001500227"/>
    </source>
</evidence>
<accession>A0ABP9M1T9</accession>
<gene>
    <name evidence="2" type="ORF">GCM10023337_12170</name>
</gene>
<dbReference type="Gene3D" id="1.10.10.10">
    <property type="entry name" value="Winged helix-like DNA-binding domain superfamily/Winged helix DNA-binding domain"/>
    <property type="match status" value="1"/>
</dbReference>
<name>A0ABP9M1T9_9BURK</name>
<dbReference type="InterPro" id="IPR024370">
    <property type="entry name" value="PBP_domain"/>
</dbReference>
<dbReference type="Proteomes" id="UP001500227">
    <property type="component" value="Unassembled WGS sequence"/>
</dbReference>
<dbReference type="PANTHER" id="PTHR38431:SF1">
    <property type="entry name" value="BLL2305 PROTEIN"/>
    <property type="match status" value="1"/>
</dbReference>
<dbReference type="EMBL" id="BAABKD010000009">
    <property type="protein sequence ID" value="GAA5089376.1"/>
    <property type="molecule type" value="Genomic_DNA"/>
</dbReference>
<protein>
    <submittedName>
        <fullName evidence="2">Substrate-binding domain-containing protein</fullName>
    </submittedName>
</protein>
<proteinExistence type="predicted"/>
<comment type="caution">
    <text evidence="2">The sequence shown here is derived from an EMBL/GenBank/DDBJ whole genome shotgun (WGS) entry which is preliminary data.</text>
</comment>
<keyword evidence="3" id="KW-1185">Reference proteome</keyword>
<dbReference type="Gene3D" id="3.40.190.10">
    <property type="entry name" value="Periplasmic binding protein-like II"/>
    <property type="match status" value="1"/>
</dbReference>
<sequence>MIPDLDLSVRWQLATEPPYDMGQLVQILMAIEKVGNLAAAAKICRLSYRHAWGMIRDGEKHLKTTLVQTVRGQGSVLTELAQQIVVLYRRHEQLLHPHVQGVAQQLNAQLQELYAQQRHILRLHASHGFAVEGLMRWQSDHPSGFRMALQYRTGGEALALLQKKECDVAGFQLPTGKYQDAMLRLYQDYLQSEPLLFVLLACRRVGLFVQPHNPLQIQGMADLVRPEVRVVNRQPGSGTRYLMRWLLEDAGVDADLVLNYGATEFTHMAVAAHVASGMADVGFGIETAARRCGLEFISLEQERYFFAFHQDMVNSAIIQSFLSVLRSPDYKHYMQQLAGYESEHMGTIYTLEQLLQQDLSVSL</sequence>
<organism evidence="2 3">
    <name type="scientific">Paenalcaligenes hermetiae</name>
    <dbReference type="NCBI Taxonomy" id="1157987"/>
    <lineage>
        <taxon>Bacteria</taxon>
        <taxon>Pseudomonadati</taxon>
        <taxon>Pseudomonadota</taxon>
        <taxon>Betaproteobacteria</taxon>
        <taxon>Burkholderiales</taxon>
        <taxon>Alcaligenaceae</taxon>
        <taxon>Paenalcaligenes</taxon>
    </lineage>
</organism>
<evidence type="ECO:0000313" key="2">
    <source>
        <dbReference type="EMBL" id="GAA5089376.1"/>
    </source>
</evidence>
<reference evidence="3" key="1">
    <citation type="journal article" date="2019" name="Int. J. Syst. Evol. Microbiol.">
        <title>The Global Catalogue of Microorganisms (GCM) 10K type strain sequencing project: providing services to taxonomists for standard genome sequencing and annotation.</title>
        <authorList>
            <consortium name="The Broad Institute Genomics Platform"/>
            <consortium name="The Broad Institute Genome Sequencing Center for Infectious Disease"/>
            <person name="Wu L."/>
            <person name="Ma J."/>
        </authorList>
    </citation>
    <scope>NUCLEOTIDE SEQUENCE [LARGE SCALE GENOMIC DNA]</scope>
    <source>
        <strain evidence="3">JCM 18423</strain>
    </source>
</reference>
<dbReference type="InterPro" id="IPR036388">
    <property type="entry name" value="WH-like_DNA-bd_sf"/>
</dbReference>
<dbReference type="Pfam" id="PF12727">
    <property type="entry name" value="PBP_like"/>
    <property type="match status" value="1"/>
</dbReference>
<dbReference type="SUPFAM" id="SSF46785">
    <property type="entry name" value="Winged helix' DNA-binding domain"/>
    <property type="match status" value="1"/>
</dbReference>
<dbReference type="PANTHER" id="PTHR38431">
    <property type="entry name" value="BLL2305 PROTEIN"/>
    <property type="match status" value="1"/>
</dbReference>
<dbReference type="InterPro" id="IPR036390">
    <property type="entry name" value="WH_DNA-bd_sf"/>
</dbReference>